<protein>
    <recommendedName>
        <fullName evidence="2">MIF4G domain-containing protein</fullName>
    </recommendedName>
</protein>
<accession>A0A6C0IDQ1</accession>
<dbReference type="InterPro" id="IPR016024">
    <property type="entry name" value="ARM-type_fold"/>
</dbReference>
<dbReference type="Gene3D" id="1.25.40.180">
    <property type="match status" value="1"/>
</dbReference>
<dbReference type="EMBL" id="MN740161">
    <property type="protein sequence ID" value="QHT90899.1"/>
    <property type="molecule type" value="Genomic_DNA"/>
</dbReference>
<organism evidence="1">
    <name type="scientific">viral metagenome</name>
    <dbReference type="NCBI Taxonomy" id="1070528"/>
    <lineage>
        <taxon>unclassified sequences</taxon>
        <taxon>metagenomes</taxon>
        <taxon>organismal metagenomes</taxon>
    </lineage>
</organism>
<reference evidence="1" key="1">
    <citation type="journal article" date="2020" name="Nature">
        <title>Giant virus diversity and host interactions through global metagenomics.</title>
        <authorList>
            <person name="Schulz F."/>
            <person name="Roux S."/>
            <person name="Paez-Espino D."/>
            <person name="Jungbluth S."/>
            <person name="Walsh D.A."/>
            <person name="Denef V.J."/>
            <person name="McMahon K.D."/>
            <person name="Konstantinidis K.T."/>
            <person name="Eloe-Fadrosh E.A."/>
            <person name="Kyrpides N.C."/>
            <person name="Woyke T."/>
        </authorList>
    </citation>
    <scope>NUCLEOTIDE SEQUENCE</scope>
    <source>
        <strain evidence="1">GVMAG-M-3300023184-72</strain>
    </source>
</reference>
<evidence type="ECO:0008006" key="2">
    <source>
        <dbReference type="Google" id="ProtNLM"/>
    </source>
</evidence>
<evidence type="ECO:0000313" key="1">
    <source>
        <dbReference type="EMBL" id="QHT90899.1"/>
    </source>
</evidence>
<dbReference type="AlphaFoldDB" id="A0A6C0IDQ1"/>
<proteinExistence type="predicted"/>
<sequence>MTTKTLRYTLENTNDIIFQGFDYMLPEKTLKIISELALQVGSPDYVRTPIFQKRENVLKMDSNNKDLQKKKRGNKSMEVLNDDDWDAIRSFQTTKMEEKVGVDAQIDIIRTQLNKLTDKNYIDINNKIIEVIDAVIIQNITNDDMLKLSSIIFDIASTNRFYSKMYADIYSNLSMKYDIIKTIFEENLNNFTDLFNNIEYVDSKVNYDKFCENNKINERRKSLAAFYINLMNNGMITKSRILKIISNLLSQIYSFILVEDKRNEVDELTENIAIMYKKELYEDVECENYLIEGLTINQIIVKIANSKTKDYKSLTNKSLFKFMDMIEM</sequence>
<dbReference type="SUPFAM" id="SSF48371">
    <property type="entry name" value="ARM repeat"/>
    <property type="match status" value="1"/>
</dbReference>
<name>A0A6C0IDQ1_9ZZZZ</name>